<dbReference type="SUPFAM" id="SSF74650">
    <property type="entry name" value="Galactose mutarotase-like"/>
    <property type="match status" value="1"/>
</dbReference>
<evidence type="ECO:0000313" key="17">
    <source>
        <dbReference type="EMBL" id="KAG8583622.1"/>
    </source>
</evidence>
<evidence type="ECO:0000256" key="10">
    <source>
        <dbReference type="ARBA" id="ARBA00023235"/>
    </source>
</evidence>
<dbReference type="Proteomes" id="UP000824782">
    <property type="component" value="Unassembled WGS sequence"/>
</dbReference>
<feature type="binding site" evidence="16">
    <location>
        <begin position="175"/>
        <end position="177"/>
    </location>
    <ligand>
        <name>beta-D-galactose</name>
        <dbReference type="ChEBI" id="CHEBI:27667"/>
    </ligand>
</feature>
<evidence type="ECO:0000256" key="1">
    <source>
        <dbReference type="ARBA" id="ARBA00001614"/>
    </source>
</evidence>
<evidence type="ECO:0000256" key="16">
    <source>
        <dbReference type="PIRSR" id="PIRSR005096-3"/>
    </source>
</evidence>
<gene>
    <name evidence="17" type="ORF">GDO81_008489</name>
</gene>
<dbReference type="InterPro" id="IPR047215">
    <property type="entry name" value="Galactose_mutarotase-like"/>
</dbReference>
<accession>A0AAV7CHJ6</accession>
<dbReference type="Pfam" id="PF01263">
    <property type="entry name" value="Aldose_epim"/>
    <property type="match status" value="1"/>
</dbReference>
<feature type="binding site" evidence="16">
    <location>
        <begin position="80"/>
        <end position="81"/>
    </location>
    <ligand>
        <name>beta-D-galactose</name>
        <dbReference type="ChEBI" id="CHEBI:27667"/>
    </ligand>
</feature>
<evidence type="ECO:0000256" key="7">
    <source>
        <dbReference type="ARBA" id="ARBA00011245"/>
    </source>
</evidence>
<sequence>MTSVTRDVFGNLPGGEMVERFLLESNFVKAEIISFGCIINRLETKDKHGNFTDIVLGFDSLEGYLNKHPYFGAVVGRVANRIANGKFSIDGKDYQLPINNGPNSIHGGLKGFDKVLWKPKEIENGVEFSYTSADGEEGYPGELKVQVTYTLVGSELTINYKARTTKTTPINLTNHSYFNLAGQGSEDIYDHEITIDAQDYLPVDGTMIPTGEVLPVQGTCFDLRMPVDLGSQIAKLKENGFDHNFCLSSEKQQYCTRVHHKPSGRVLTVRTTQPGVQFYTANFLDGSLGGKGGAVYPKHSAFCLETQAWPDAINKDRPVYFEAFQLTSAQQRNLVDSGGTTIINLGRTRIQRRERAAGSRMGRPQFPSVLLHPGEEYDQTTWFDFSVQ</sequence>
<evidence type="ECO:0000256" key="8">
    <source>
        <dbReference type="ARBA" id="ARBA00022490"/>
    </source>
</evidence>
<comment type="pathway">
    <text evidence="5 13">Carbohydrate metabolism; hexose metabolism.</text>
</comment>
<dbReference type="AlphaFoldDB" id="A0AAV7CHJ6"/>
<comment type="function">
    <text evidence="12">Mutarotase that catalyzes the interconversion of beta-D-galactose and alpha-D-galactose during galactose metabolism. Beta-D-galactose is metabolized in the liver into glucose 1-phosphate, the primary metabolic fuel, by the action of four enzymes that constitute the Leloir pathway: GALM, GALK1 (galactokinase), GALT (galactose-1-phosphate uridylyltransferase) and GALE (UDP-galactose-4'-epimerase). Involved in the maintenance of the equilibrium between the beta- and alpha-anomers of galactose, therefore ensuring a sufficient supply of the alpha-anomer for GALK1. Also active on D-glucose although shows a preference for galactose over glucose.</text>
</comment>
<evidence type="ECO:0000256" key="3">
    <source>
        <dbReference type="ARBA" id="ARBA00004496"/>
    </source>
</evidence>
<evidence type="ECO:0000256" key="2">
    <source>
        <dbReference type="ARBA" id="ARBA00001712"/>
    </source>
</evidence>
<comment type="catalytic activity">
    <reaction evidence="2">
        <text>alpha-D-galactose = beta-D-galactose</text>
        <dbReference type="Rhea" id="RHEA:28675"/>
        <dbReference type="ChEBI" id="CHEBI:27667"/>
        <dbReference type="ChEBI" id="CHEBI:28061"/>
        <dbReference type="EC" id="5.1.3.3"/>
    </reaction>
    <physiologicalReaction direction="right-to-left" evidence="2">
        <dbReference type="Rhea" id="RHEA:28677"/>
    </physiologicalReaction>
</comment>
<dbReference type="GO" id="GO:0033499">
    <property type="term" value="P:galactose catabolic process via UDP-galactose, Leloir pathway"/>
    <property type="evidence" value="ECO:0007669"/>
    <property type="project" value="TreeGrafter"/>
</dbReference>
<dbReference type="GO" id="GO:0030246">
    <property type="term" value="F:carbohydrate binding"/>
    <property type="evidence" value="ECO:0007669"/>
    <property type="project" value="InterPro"/>
</dbReference>
<keyword evidence="8" id="KW-0963">Cytoplasm</keyword>
<dbReference type="FunFam" id="2.70.98.10:FF:000003">
    <property type="entry name" value="Aldose 1-epimerase"/>
    <property type="match status" value="1"/>
</dbReference>
<dbReference type="EC" id="5.1.3.3" evidence="13"/>
<evidence type="ECO:0000256" key="9">
    <source>
        <dbReference type="ARBA" id="ARBA00022553"/>
    </source>
</evidence>
<comment type="similarity">
    <text evidence="6 13">Belongs to the aldose epimerase family.</text>
</comment>
<evidence type="ECO:0000256" key="12">
    <source>
        <dbReference type="ARBA" id="ARBA00045743"/>
    </source>
</evidence>
<dbReference type="CDD" id="cd09019">
    <property type="entry name" value="galactose_mutarotase_like"/>
    <property type="match status" value="1"/>
</dbReference>
<feature type="active site" description="Proton acceptor" evidence="14">
    <location>
        <position position="305"/>
    </location>
</feature>
<dbReference type="PROSITE" id="PS00545">
    <property type="entry name" value="ALDOSE_1_EPIMERASE"/>
    <property type="match status" value="1"/>
</dbReference>
<dbReference type="GO" id="GO:0005737">
    <property type="term" value="C:cytoplasm"/>
    <property type="evidence" value="ECO:0007669"/>
    <property type="project" value="UniProtKB-SubCell"/>
</dbReference>
<protein>
    <recommendedName>
        <fullName evidence="13">Aldose 1-epimerase</fullName>
        <ecNumber evidence="13">5.1.3.3</ecNumber>
    </recommendedName>
</protein>
<dbReference type="InterPro" id="IPR015443">
    <property type="entry name" value="Aldose_1-epimerase"/>
</dbReference>
<evidence type="ECO:0000256" key="6">
    <source>
        <dbReference type="ARBA" id="ARBA00006206"/>
    </source>
</evidence>
<dbReference type="GO" id="GO:0006006">
    <property type="term" value="P:glucose metabolic process"/>
    <property type="evidence" value="ECO:0007669"/>
    <property type="project" value="TreeGrafter"/>
</dbReference>
<dbReference type="Gene3D" id="2.70.98.10">
    <property type="match status" value="1"/>
</dbReference>
<keyword evidence="11 13" id="KW-0119">Carbohydrate metabolism</keyword>
<keyword evidence="9" id="KW-0597">Phosphoprotein</keyword>
<dbReference type="InterPro" id="IPR011013">
    <property type="entry name" value="Gal_mutarotase_sf_dom"/>
</dbReference>
<evidence type="ECO:0000256" key="13">
    <source>
        <dbReference type="PIRNR" id="PIRNR005096"/>
    </source>
</evidence>
<evidence type="ECO:0000256" key="15">
    <source>
        <dbReference type="PIRSR" id="PIRSR005096-2"/>
    </source>
</evidence>
<evidence type="ECO:0000256" key="11">
    <source>
        <dbReference type="ARBA" id="ARBA00023277"/>
    </source>
</evidence>
<name>A0AAV7CHJ6_ENGPU</name>
<evidence type="ECO:0000256" key="4">
    <source>
        <dbReference type="ARBA" id="ARBA00004947"/>
    </source>
</evidence>
<comment type="pathway">
    <text evidence="4">Carbohydrate metabolism; galactose metabolism.</text>
</comment>
<evidence type="ECO:0000256" key="14">
    <source>
        <dbReference type="PIRSR" id="PIRSR005096-1"/>
    </source>
</evidence>
<dbReference type="PANTHER" id="PTHR10091">
    <property type="entry name" value="ALDOSE-1-EPIMERASE"/>
    <property type="match status" value="1"/>
</dbReference>
<evidence type="ECO:0000256" key="5">
    <source>
        <dbReference type="ARBA" id="ARBA00005028"/>
    </source>
</evidence>
<keyword evidence="10 13" id="KW-0413">Isomerase</keyword>
<dbReference type="InterPro" id="IPR018052">
    <property type="entry name" value="Ald1_epimerase_CS"/>
</dbReference>
<dbReference type="GO" id="GO:0004034">
    <property type="term" value="F:aldose 1-epimerase activity"/>
    <property type="evidence" value="ECO:0007669"/>
    <property type="project" value="UniProtKB-EC"/>
</dbReference>
<reference evidence="17" key="1">
    <citation type="thesis" date="2020" institute="ProQuest LLC" country="789 East Eisenhower Parkway, Ann Arbor, MI, USA">
        <title>Comparative Genomics and Chromosome Evolution.</title>
        <authorList>
            <person name="Mudd A.B."/>
        </authorList>
    </citation>
    <scope>NUCLEOTIDE SEQUENCE</scope>
    <source>
        <strain evidence="17">237g6f4</strain>
        <tissue evidence="17">Blood</tissue>
    </source>
</reference>
<organism evidence="17 18">
    <name type="scientific">Engystomops pustulosus</name>
    <name type="common">Tungara frog</name>
    <name type="synonym">Physalaemus pustulosus</name>
    <dbReference type="NCBI Taxonomy" id="76066"/>
    <lineage>
        <taxon>Eukaryota</taxon>
        <taxon>Metazoa</taxon>
        <taxon>Chordata</taxon>
        <taxon>Craniata</taxon>
        <taxon>Vertebrata</taxon>
        <taxon>Euteleostomi</taxon>
        <taxon>Amphibia</taxon>
        <taxon>Batrachia</taxon>
        <taxon>Anura</taxon>
        <taxon>Neobatrachia</taxon>
        <taxon>Hyloidea</taxon>
        <taxon>Leptodactylidae</taxon>
        <taxon>Leiuperinae</taxon>
        <taxon>Engystomops</taxon>
    </lineage>
</organism>
<dbReference type="NCBIfam" id="NF008277">
    <property type="entry name" value="PRK11055.1"/>
    <property type="match status" value="1"/>
</dbReference>
<dbReference type="InterPro" id="IPR008183">
    <property type="entry name" value="Aldose_1/G6P_1-epimerase"/>
</dbReference>
<feature type="binding site" evidence="15">
    <location>
        <position position="242"/>
    </location>
    <ligand>
        <name>beta-D-galactose</name>
        <dbReference type="ChEBI" id="CHEBI:27667"/>
    </ligand>
</feature>
<keyword evidence="18" id="KW-1185">Reference proteome</keyword>
<proteinExistence type="inferred from homology"/>
<dbReference type="PIRSF" id="PIRSF005096">
    <property type="entry name" value="GALM"/>
    <property type="match status" value="1"/>
</dbReference>
<dbReference type="EMBL" id="WNYA01000003">
    <property type="protein sequence ID" value="KAG8583622.1"/>
    <property type="molecule type" value="Genomic_DNA"/>
</dbReference>
<evidence type="ECO:0000313" key="18">
    <source>
        <dbReference type="Proteomes" id="UP000824782"/>
    </source>
</evidence>
<dbReference type="InterPro" id="IPR014718">
    <property type="entry name" value="GH-type_carb-bd"/>
</dbReference>
<feature type="active site" description="Proton donor" evidence="14">
    <location>
        <position position="175"/>
    </location>
</feature>
<comment type="subcellular location">
    <subcellularLocation>
        <location evidence="3">Cytoplasm</location>
    </subcellularLocation>
</comment>
<comment type="catalytic activity">
    <reaction evidence="1 13">
        <text>alpha-D-glucose = beta-D-glucose</text>
        <dbReference type="Rhea" id="RHEA:10264"/>
        <dbReference type="ChEBI" id="CHEBI:15903"/>
        <dbReference type="ChEBI" id="CHEBI:17925"/>
        <dbReference type="EC" id="5.1.3.3"/>
    </reaction>
</comment>
<comment type="caution">
    <text evidence="17">The sequence shown here is derived from an EMBL/GenBank/DDBJ whole genome shotgun (WGS) entry which is preliminary data.</text>
</comment>
<dbReference type="PANTHER" id="PTHR10091:SF0">
    <property type="entry name" value="GALACTOSE MUTAROTASE"/>
    <property type="match status" value="1"/>
</dbReference>
<comment type="subunit">
    <text evidence="7 13">Monomer.</text>
</comment>